<keyword evidence="2" id="KW-1185">Reference proteome</keyword>
<sequence>MPANKRWLCKRKALLFIVVLGMLQSSCTRYRDIDQIISQYDSTDFSSLRDRTVLFRSRGLTRASSIYFVGTYETSCSPYIVEVNDSEGNITEIRNHLVIESCGKDYLSKKEIELVVKRYLMFNLCSIQVDAEGNVYINPYEQELPILLRRSSGAGPRDLSRFSWYKGNWYVRK</sequence>
<reference evidence="1 2" key="1">
    <citation type="journal article" date="2013" name="Stand. Genomic Sci.">
        <title>Genomic Encyclopedia of Type Strains, Phase I: The one thousand microbial genomes (KMG-I) project.</title>
        <authorList>
            <person name="Kyrpides N.C."/>
            <person name="Woyke T."/>
            <person name="Eisen J.A."/>
            <person name="Garrity G."/>
            <person name="Lilburn T.G."/>
            <person name="Beck B.J."/>
            <person name="Whitman W.B."/>
            <person name="Hugenholtz P."/>
            <person name="Klenk H.P."/>
        </authorList>
    </citation>
    <scope>NUCLEOTIDE SEQUENCE [LARGE SCALE GENOMIC DNA]</scope>
    <source>
        <strain evidence="1 2">DSM 13484</strain>
    </source>
</reference>
<organism evidence="1 2">
    <name type="scientific">Chitinophaga japonensis</name>
    <name type="common">Flexibacter japonensis</name>
    <dbReference type="NCBI Taxonomy" id="104662"/>
    <lineage>
        <taxon>Bacteria</taxon>
        <taxon>Pseudomonadati</taxon>
        <taxon>Bacteroidota</taxon>
        <taxon>Chitinophagia</taxon>
        <taxon>Chitinophagales</taxon>
        <taxon>Chitinophagaceae</taxon>
        <taxon>Chitinophaga</taxon>
    </lineage>
</organism>
<proteinExistence type="predicted"/>
<gene>
    <name evidence="1" type="ORF">LX66_3153</name>
</gene>
<protein>
    <submittedName>
        <fullName evidence="1">Uncharacterized protein</fullName>
    </submittedName>
</protein>
<evidence type="ECO:0000313" key="2">
    <source>
        <dbReference type="Proteomes" id="UP000316778"/>
    </source>
</evidence>
<accession>A0A562T873</accession>
<dbReference type="AlphaFoldDB" id="A0A562T873"/>
<dbReference type="Proteomes" id="UP000316778">
    <property type="component" value="Unassembled WGS sequence"/>
</dbReference>
<comment type="caution">
    <text evidence="1">The sequence shown here is derived from an EMBL/GenBank/DDBJ whole genome shotgun (WGS) entry which is preliminary data.</text>
</comment>
<evidence type="ECO:0000313" key="1">
    <source>
        <dbReference type="EMBL" id="TWI89060.1"/>
    </source>
</evidence>
<name>A0A562T873_CHIJA</name>
<dbReference type="EMBL" id="VLLG01000003">
    <property type="protein sequence ID" value="TWI89060.1"/>
    <property type="molecule type" value="Genomic_DNA"/>
</dbReference>